<dbReference type="EMBL" id="JAGMUV010000007">
    <property type="protein sequence ID" value="KAH7148886.1"/>
    <property type="molecule type" value="Genomic_DNA"/>
</dbReference>
<keyword evidence="3" id="KW-1185">Reference proteome</keyword>
<evidence type="ECO:0008006" key="4">
    <source>
        <dbReference type="Google" id="ProtNLM"/>
    </source>
</evidence>
<evidence type="ECO:0000256" key="1">
    <source>
        <dbReference type="SAM" id="SignalP"/>
    </source>
</evidence>
<name>A0A9P9EZ44_9HYPO</name>
<dbReference type="Proteomes" id="UP000738349">
    <property type="component" value="Unassembled WGS sequence"/>
</dbReference>
<reference evidence="2" key="1">
    <citation type="journal article" date="2021" name="Nat. Commun.">
        <title>Genetic determinants of endophytism in the Arabidopsis root mycobiome.</title>
        <authorList>
            <person name="Mesny F."/>
            <person name="Miyauchi S."/>
            <person name="Thiergart T."/>
            <person name="Pickel B."/>
            <person name="Atanasova L."/>
            <person name="Karlsson M."/>
            <person name="Huettel B."/>
            <person name="Barry K.W."/>
            <person name="Haridas S."/>
            <person name="Chen C."/>
            <person name="Bauer D."/>
            <person name="Andreopoulos W."/>
            <person name="Pangilinan J."/>
            <person name="LaButti K."/>
            <person name="Riley R."/>
            <person name="Lipzen A."/>
            <person name="Clum A."/>
            <person name="Drula E."/>
            <person name="Henrissat B."/>
            <person name="Kohler A."/>
            <person name="Grigoriev I.V."/>
            <person name="Martin F.M."/>
            <person name="Hacquard S."/>
        </authorList>
    </citation>
    <scope>NUCLEOTIDE SEQUENCE</scope>
    <source>
        <strain evidence="2">MPI-CAGE-AT-0147</strain>
    </source>
</reference>
<protein>
    <recommendedName>
        <fullName evidence="4">Secreted protein</fullName>
    </recommendedName>
</protein>
<comment type="caution">
    <text evidence="2">The sequence shown here is derived from an EMBL/GenBank/DDBJ whole genome shotgun (WGS) entry which is preliminary data.</text>
</comment>
<feature type="chain" id="PRO_5040304698" description="Secreted protein" evidence="1">
    <location>
        <begin position="18"/>
        <end position="163"/>
    </location>
</feature>
<evidence type="ECO:0000313" key="2">
    <source>
        <dbReference type="EMBL" id="KAH7148886.1"/>
    </source>
</evidence>
<organism evidence="2 3">
    <name type="scientific">Dactylonectria macrodidyma</name>
    <dbReference type="NCBI Taxonomy" id="307937"/>
    <lineage>
        <taxon>Eukaryota</taxon>
        <taxon>Fungi</taxon>
        <taxon>Dikarya</taxon>
        <taxon>Ascomycota</taxon>
        <taxon>Pezizomycotina</taxon>
        <taxon>Sordariomycetes</taxon>
        <taxon>Hypocreomycetidae</taxon>
        <taxon>Hypocreales</taxon>
        <taxon>Nectriaceae</taxon>
        <taxon>Dactylonectria</taxon>
    </lineage>
</organism>
<sequence length="163" mass="17924">MFDTRAHMSSCAGLALCVSVCVYDFPARGRQSVASNVHQSVCVCMMRVLCQGCEHRSKPKCDLVHASKSHADLLIQRPPVEHILGFLMAPIVRCGGVHHERETSSQSRHQHGSHDSLASLSSPPRRALFYANGGVSCWIRVHSTQSWGARRLLALLFLPALPT</sequence>
<keyword evidence="1" id="KW-0732">Signal</keyword>
<evidence type="ECO:0000313" key="3">
    <source>
        <dbReference type="Proteomes" id="UP000738349"/>
    </source>
</evidence>
<proteinExistence type="predicted"/>
<accession>A0A9P9EZ44</accession>
<dbReference type="AlphaFoldDB" id="A0A9P9EZ44"/>
<gene>
    <name evidence="2" type="ORF">EDB81DRAFT_479190</name>
</gene>
<feature type="signal peptide" evidence="1">
    <location>
        <begin position="1"/>
        <end position="17"/>
    </location>
</feature>